<evidence type="ECO:0000256" key="9">
    <source>
        <dbReference type="ARBA" id="ARBA00022777"/>
    </source>
</evidence>
<gene>
    <name evidence="13" type="primary">gmk</name>
    <name evidence="15" type="ORF">EI77_03377</name>
</gene>
<dbReference type="PROSITE" id="PS00856">
    <property type="entry name" value="GUANYLATE_KINASE_1"/>
    <property type="match status" value="1"/>
</dbReference>
<dbReference type="GO" id="GO:0004385">
    <property type="term" value="F:GMP kinase activity"/>
    <property type="evidence" value="ECO:0007669"/>
    <property type="project" value="UniProtKB-UniRule"/>
</dbReference>
<dbReference type="InterPro" id="IPR008145">
    <property type="entry name" value="GK/Ca_channel_bsu"/>
</dbReference>
<evidence type="ECO:0000256" key="11">
    <source>
        <dbReference type="ARBA" id="ARBA00030128"/>
    </source>
</evidence>
<keyword evidence="16" id="KW-1185">Reference proteome</keyword>
<dbReference type="NCBIfam" id="TIGR03263">
    <property type="entry name" value="guanyl_kin"/>
    <property type="match status" value="1"/>
</dbReference>
<dbReference type="HAMAP" id="MF_00328">
    <property type="entry name" value="Guanylate_kinase"/>
    <property type="match status" value="1"/>
</dbReference>
<dbReference type="SMART" id="SM00072">
    <property type="entry name" value="GuKc"/>
    <property type="match status" value="1"/>
</dbReference>
<comment type="similarity">
    <text evidence="3 13">Belongs to the guanylate kinase family.</text>
</comment>
<evidence type="ECO:0000256" key="8">
    <source>
        <dbReference type="ARBA" id="ARBA00022741"/>
    </source>
</evidence>
<dbReference type="GO" id="GO:0005829">
    <property type="term" value="C:cytosol"/>
    <property type="evidence" value="ECO:0007669"/>
    <property type="project" value="TreeGrafter"/>
</dbReference>
<dbReference type="InterPro" id="IPR020590">
    <property type="entry name" value="Guanylate_kinase_CS"/>
</dbReference>
<keyword evidence="9 13" id="KW-0418">Kinase</keyword>
<evidence type="ECO:0000313" key="16">
    <source>
        <dbReference type="Proteomes" id="UP000295662"/>
    </source>
</evidence>
<dbReference type="InterPro" id="IPR008144">
    <property type="entry name" value="Guanylate_kin-like_dom"/>
</dbReference>
<evidence type="ECO:0000256" key="1">
    <source>
        <dbReference type="ARBA" id="ARBA00003531"/>
    </source>
</evidence>
<evidence type="ECO:0000256" key="6">
    <source>
        <dbReference type="ARBA" id="ARBA00022490"/>
    </source>
</evidence>
<feature type="binding site" evidence="13">
    <location>
        <begin position="16"/>
        <end position="23"/>
    </location>
    <ligand>
        <name>ATP</name>
        <dbReference type="ChEBI" id="CHEBI:30616"/>
    </ligand>
</feature>
<dbReference type="SUPFAM" id="SSF52540">
    <property type="entry name" value="P-loop containing nucleoside triphosphate hydrolases"/>
    <property type="match status" value="1"/>
</dbReference>
<dbReference type="PROSITE" id="PS50052">
    <property type="entry name" value="GUANYLATE_KINASE_2"/>
    <property type="match status" value="1"/>
</dbReference>
<proteinExistence type="inferred from homology"/>
<sequence>MNLSSPRLGLLVVVSGPSGTGKTTLCRKVCDGEKGVFSVSCTTRAPRPGEEHGKDYFFLEEEDFLARVDRGEFFEYARVHNRWYGTLKSYVYDYLRRGVDVFMDIDVQGAVQVRGCDDELVERCLTDIFVMPPSMEELRQRLSGRNTESAEAFELRMLNAEAELQHWSNYRYCLVSDTRESDEQRFRALLEGEKMRTSLVI</sequence>
<evidence type="ECO:0000256" key="7">
    <source>
        <dbReference type="ARBA" id="ARBA00022679"/>
    </source>
</evidence>
<dbReference type="OrthoDB" id="9808150at2"/>
<evidence type="ECO:0000256" key="10">
    <source>
        <dbReference type="ARBA" id="ARBA00022840"/>
    </source>
</evidence>
<keyword evidence="8 13" id="KW-0547">Nucleotide-binding</keyword>
<comment type="subcellular location">
    <subcellularLocation>
        <location evidence="2 13">Cytoplasm</location>
    </subcellularLocation>
</comment>
<accession>A0A4R7RR40</accession>
<evidence type="ECO:0000256" key="4">
    <source>
        <dbReference type="ARBA" id="ARBA00012961"/>
    </source>
</evidence>
<evidence type="ECO:0000256" key="12">
    <source>
        <dbReference type="ARBA" id="ARBA00048594"/>
    </source>
</evidence>
<dbReference type="EMBL" id="SOCA01000007">
    <property type="protein sequence ID" value="TDU67176.1"/>
    <property type="molecule type" value="Genomic_DNA"/>
</dbReference>
<reference evidence="15 16" key="1">
    <citation type="submission" date="2019-03" db="EMBL/GenBank/DDBJ databases">
        <title>Genomic Encyclopedia of Archaeal and Bacterial Type Strains, Phase II (KMG-II): from individual species to whole genera.</title>
        <authorList>
            <person name="Goeker M."/>
        </authorList>
    </citation>
    <scope>NUCLEOTIDE SEQUENCE [LARGE SCALE GENOMIC DNA]</scope>
    <source>
        <strain evidence="15 16">ATCC 25309</strain>
    </source>
</reference>
<dbReference type="FunFam" id="3.30.63.10:FF:000005">
    <property type="entry name" value="Guanylate kinase"/>
    <property type="match status" value="1"/>
</dbReference>
<dbReference type="EC" id="2.7.4.8" evidence="4 13"/>
<dbReference type="InterPro" id="IPR027417">
    <property type="entry name" value="P-loop_NTPase"/>
</dbReference>
<dbReference type="CDD" id="cd00071">
    <property type="entry name" value="GMPK"/>
    <property type="match status" value="1"/>
</dbReference>
<dbReference type="Pfam" id="PF00625">
    <property type="entry name" value="Guanylate_kin"/>
    <property type="match status" value="1"/>
</dbReference>
<keyword evidence="6 13" id="KW-0963">Cytoplasm</keyword>
<organism evidence="15 16">
    <name type="scientific">Prosthecobacter fusiformis</name>
    <dbReference type="NCBI Taxonomy" id="48464"/>
    <lineage>
        <taxon>Bacteria</taxon>
        <taxon>Pseudomonadati</taxon>
        <taxon>Verrucomicrobiota</taxon>
        <taxon>Verrucomicrobiia</taxon>
        <taxon>Verrucomicrobiales</taxon>
        <taxon>Verrucomicrobiaceae</taxon>
        <taxon>Prosthecobacter</taxon>
    </lineage>
</organism>
<feature type="domain" description="Guanylate kinase-like" evidence="14">
    <location>
        <begin position="9"/>
        <end position="191"/>
    </location>
</feature>
<comment type="function">
    <text evidence="1 13">Essential for recycling GMP and indirectly, cGMP.</text>
</comment>
<dbReference type="Gene3D" id="3.40.50.300">
    <property type="entry name" value="P-loop containing nucleotide triphosphate hydrolases"/>
    <property type="match status" value="1"/>
</dbReference>
<dbReference type="PANTHER" id="PTHR23117">
    <property type="entry name" value="GUANYLATE KINASE-RELATED"/>
    <property type="match status" value="1"/>
</dbReference>
<dbReference type="InterPro" id="IPR017665">
    <property type="entry name" value="Guanylate_kinase"/>
</dbReference>
<evidence type="ECO:0000259" key="14">
    <source>
        <dbReference type="PROSITE" id="PS50052"/>
    </source>
</evidence>
<dbReference type="Gene3D" id="3.30.63.10">
    <property type="entry name" value="Guanylate Kinase phosphate binding domain"/>
    <property type="match status" value="1"/>
</dbReference>
<evidence type="ECO:0000256" key="2">
    <source>
        <dbReference type="ARBA" id="ARBA00004496"/>
    </source>
</evidence>
<evidence type="ECO:0000256" key="13">
    <source>
        <dbReference type="HAMAP-Rule" id="MF_00328"/>
    </source>
</evidence>
<dbReference type="GO" id="GO:0005524">
    <property type="term" value="F:ATP binding"/>
    <property type="evidence" value="ECO:0007669"/>
    <property type="project" value="UniProtKB-UniRule"/>
</dbReference>
<evidence type="ECO:0000256" key="5">
    <source>
        <dbReference type="ARBA" id="ARBA00016296"/>
    </source>
</evidence>
<comment type="caution">
    <text evidence="15">The sequence shown here is derived from an EMBL/GenBank/DDBJ whole genome shotgun (WGS) entry which is preliminary data.</text>
</comment>
<evidence type="ECO:0000256" key="3">
    <source>
        <dbReference type="ARBA" id="ARBA00005790"/>
    </source>
</evidence>
<keyword evidence="10 13" id="KW-0067">ATP-binding</keyword>
<evidence type="ECO:0000313" key="15">
    <source>
        <dbReference type="EMBL" id="TDU67176.1"/>
    </source>
</evidence>
<dbReference type="Proteomes" id="UP000295662">
    <property type="component" value="Unassembled WGS sequence"/>
</dbReference>
<comment type="catalytic activity">
    <reaction evidence="12 13">
        <text>GMP + ATP = GDP + ADP</text>
        <dbReference type="Rhea" id="RHEA:20780"/>
        <dbReference type="ChEBI" id="CHEBI:30616"/>
        <dbReference type="ChEBI" id="CHEBI:58115"/>
        <dbReference type="ChEBI" id="CHEBI:58189"/>
        <dbReference type="ChEBI" id="CHEBI:456216"/>
        <dbReference type="EC" id="2.7.4.8"/>
    </reaction>
</comment>
<dbReference type="AlphaFoldDB" id="A0A4R7RR40"/>
<protein>
    <recommendedName>
        <fullName evidence="5 13">Guanylate kinase</fullName>
        <ecNumber evidence="4 13">2.7.4.8</ecNumber>
    </recommendedName>
    <alternativeName>
        <fullName evidence="11 13">GMP kinase</fullName>
    </alternativeName>
</protein>
<keyword evidence="7 13" id="KW-0808">Transferase</keyword>
<dbReference type="PANTHER" id="PTHR23117:SF13">
    <property type="entry name" value="GUANYLATE KINASE"/>
    <property type="match status" value="1"/>
</dbReference>
<dbReference type="RefSeq" id="WP_133796400.1">
    <property type="nucleotide sequence ID" value="NZ_SOCA01000007.1"/>
</dbReference>
<name>A0A4R7RR40_9BACT</name>